<sequence length="27" mass="3160">MWVKCTTSAECQSIWIATSLVMGKWLW</sequence>
<proteinExistence type="predicted"/>
<reference evidence="1" key="1">
    <citation type="submission" date="2014-09" db="EMBL/GenBank/DDBJ databases">
        <authorList>
            <person name="Magalhaes I.L.F."/>
            <person name="Oliveira U."/>
            <person name="Santos F.R."/>
            <person name="Vidigal T.H.D.A."/>
            <person name="Brescovit A.D."/>
            <person name="Santos A.J."/>
        </authorList>
    </citation>
    <scope>NUCLEOTIDE SEQUENCE</scope>
    <source>
        <tissue evidence="1">Shoot tissue taken approximately 20 cm above the soil surface</tissue>
    </source>
</reference>
<evidence type="ECO:0000313" key="1">
    <source>
        <dbReference type="EMBL" id="JAE32343.1"/>
    </source>
</evidence>
<reference evidence="1" key="2">
    <citation type="journal article" date="2015" name="Data Brief">
        <title>Shoot transcriptome of the giant reed, Arundo donax.</title>
        <authorList>
            <person name="Barrero R.A."/>
            <person name="Guerrero F.D."/>
            <person name="Moolhuijzen P."/>
            <person name="Goolsby J.A."/>
            <person name="Tidwell J."/>
            <person name="Bellgard S.E."/>
            <person name="Bellgard M.I."/>
        </authorList>
    </citation>
    <scope>NUCLEOTIDE SEQUENCE</scope>
    <source>
        <tissue evidence="1">Shoot tissue taken approximately 20 cm above the soil surface</tissue>
    </source>
</reference>
<accession>A0A0A9HHF2</accession>
<name>A0A0A9HHF2_ARUDO</name>
<organism evidence="1">
    <name type="scientific">Arundo donax</name>
    <name type="common">Giant reed</name>
    <name type="synonym">Donax arundinaceus</name>
    <dbReference type="NCBI Taxonomy" id="35708"/>
    <lineage>
        <taxon>Eukaryota</taxon>
        <taxon>Viridiplantae</taxon>
        <taxon>Streptophyta</taxon>
        <taxon>Embryophyta</taxon>
        <taxon>Tracheophyta</taxon>
        <taxon>Spermatophyta</taxon>
        <taxon>Magnoliopsida</taxon>
        <taxon>Liliopsida</taxon>
        <taxon>Poales</taxon>
        <taxon>Poaceae</taxon>
        <taxon>PACMAD clade</taxon>
        <taxon>Arundinoideae</taxon>
        <taxon>Arundineae</taxon>
        <taxon>Arundo</taxon>
    </lineage>
</organism>
<dbReference type="EMBL" id="GBRH01165553">
    <property type="protein sequence ID" value="JAE32343.1"/>
    <property type="molecule type" value="Transcribed_RNA"/>
</dbReference>
<protein>
    <submittedName>
        <fullName evidence="1">Uncharacterized protein</fullName>
    </submittedName>
</protein>
<dbReference type="AlphaFoldDB" id="A0A0A9HHF2"/>